<accession>A0A433TKM1</accession>
<evidence type="ECO:0000313" key="1">
    <source>
        <dbReference type="EMBL" id="RUS82147.1"/>
    </source>
</evidence>
<dbReference type="AlphaFoldDB" id="A0A433TKM1"/>
<dbReference type="EMBL" id="RQTK01000300">
    <property type="protein sequence ID" value="RUS82147.1"/>
    <property type="molecule type" value="Genomic_DNA"/>
</dbReference>
<protein>
    <submittedName>
        <fullName evidence="1">Uncharacterized protein</fullName>
    </submittedName>
</protein>
<name>A0A433TKM1_ELYCH</name>
<organism evidence="1 2">
    <name type="scientific">Elysia chlorotica</name>
    <name type="common">Eastern emerald elysia</name>
    <name type="synonym">Sea slug</name>
    <dbReference type="NCBI Taxonomy" id="188477"/>
    <lineage>
        <taxon>Eukaryota</taxon>
        <taxon>Metazoa</taxon>
        <taxon>Spiralia</taxon>
        <taxon>Lophotrochozoa</taxon>
        <taxon>Mollusca</taxon>
        <taxon>Gastropoda</taxon>
        <taxon>Heterobranchia</taxon>
        <taxon>Euthyneura</taxon>
        <taxon>Panpulmonata</taxon>
        <taxon>Sacoglossa</taxon>
        <taxon>Placobranchoidea</taxon>
        <taxon>Plakobranchidae</taxon>
        <taxon>Elysia</taxon>
    </lineage>
</organism>
<comment type="caution">
    <text evidence="1">The sequence shown here is derived from an EMBL/GenBank/DDBJ whole genome shotgun (WGS) entry which is preliminary data.</text>
</comment>
<reference evidence="1 2" key="1">
    <citation type="submission" date="2019-01" db="EMBL/GenBank/DDBJ databases">
        <title>A draft genome assembly of the solar-powered sea slug Elysia chlorotica.</title>
        <authorList>
            <person name="Cai H."/>
            <person name="Li Q."/>
            <person name="Fang X."/>
            <person name="Li J."/>
            <person name="Curtis N.E."/>
            <person name="Altenburger A."/>
            <person name="Shibata T."/>
            <person name="Feng M."/>
            <person name="Maeda T."/>
            <person name="Schwartz J.A."/>
            <person name="Shigenobu S."/>
            <person name="Lundholm N."/>
            <person name="Nishiyama T."/>
            <person name="Yang H."/>
            <person name="Hasebe M."/>
            <person name="Li S."/>
            <person name="Pierce S.K."/>
            <person name="Wang J."/>
        </authorList>
    </citation>
    <scope>NUCLEOTIDE SEQUENCE [LARGE SCALE GENOMIC DNA]</scope>
    <source>
        <strain evidence="1">EC2010</strain>
        <tissue evidence="1">Whole organism of an adult</tissue>
    </source>
</reference>
<keyword evidence="2" id="KW-1185">Reference proteome</keyword>
<evidence type="ECO:0000313" key="2">
    <source>
        <dbReference type="Proteomes" id="UP000271974"/>
    </source>
</evidence>
<gene>
    <name evidence="1" type="ORF">EGW08_010081</name>
</gene>
<dbReference type="Proteomes" id="UP000271974">
    <property type="component" value="Unassembled WGS sequence"/>
</dbReference>
<proteinExistence type="predicted"/>
<sequence length="129" mass="15039">MLHNSTEKKHIKLLIAEANIHRTKDLVISTGKKDIFLSKEILSSLQMHTLSIYIHERINHNFLSTPLNLSLPGNIFVIQIIQWTCFYNKQMNVPFNVTGKNATARQLYFRKTIEKLFSIKGERLKVLFI</sequence>